<gene>
    <name evidence="10" type="ORF">Faunusvirus10_2</name>
</gene>
<keyword evidence="6 8" id="KW-0215">Deoxyribonucleotide synthesis</keyword>
<dbReference type="CDD" id="cd01679">
    <property type="entry name" value="RNR_I"/>
    <property type="match status" value="1"/>
</dbReference>
<evidence type="ECO:0000256" key="1">
    <source>
        <dbReference type="ARBA" id="ARBA00010406"/>
    </source>
</evidence>
<proteinExistence type="inferred from homology"/>
<dbReference type="EC" id="1.17.4.1" evidence="8"/>
<dbReference type="InterPro" id="IPR039718">
    <property type="entry name" value="Rrm1"/>
</dbReference>
<dbReference type="PROSITE" id="PS51161">
    <property type="entry name" value="ATP_CONE"/>
    <property type="match status" value="1"/>
</dbReference>
<protein>
    <recommendedName>
        <fullName evidence="8">Ribonucleoside-diphosphate reductase</fullName>
        <ecNumber evidence="8">1.17.4.1</ecNumber>
    </recommendedName>
</protein>
<dbReference type="Pfam" id="PF00317">
    <property type="entry name" value="Ribonuc_red_lgN"/>
    <property type="match status" value="1"/>
</dbReference>
<dbReference type="InterPro" id="IPR013346">
    <property type="entry name" value="NrdE_NrdA_C"/>
</dbReference>
<dbReference type="InterPro" id="IPR008926">
    <property type="entry name" value="RNR_R1-su_N"/>
</dbReference>
<dbReference type="Gene3D" id="3.20.70.20">
    <property type="match status" value="1"/>
</dbReference>
<dbReference type="Pfam" id="PF03477">
    <property type="entry name" value="ATP-cone"/>
    <property type="match status" value="1"/>
</dbReference>
<dbReference type="SUPFAM" id="SSF48168">
    <property type="entry name" value="R1 subunit of ribonucleotide reductase, N-terminal domain"/>
    <property type="match status" value="1"/>
</dbReference>
<organism evidence="10">
    <name type="scientific">Faunusvirus sp</name>
    <dbReference type="NCBI Taxonomy" id="2487766"/>
    <lineage>
        <taxon>Viruses</taxon>
        <taxon>Varidnaviria</taxon>
        <taxon>Bamfordvirae</taxon>
        <taxon>Nucleocytoviricota</taxon>
        <taxon>Megaviricetes</taxon>
        <taxon>Imitervirales</taxon>
        <taxon>Mimiviridae</taxon>
    </lineage>
</organism>
<dbReference type="PANTHER" id="PTHR11573">
    <property type="entry name" value="RIBONUCLEOSIDE-DIPHOSPHATE REDUCTASE LARGE CHAIN"/>
    <property type="match status" value="1"/>
</dbReference>
<dbReference type="Pfam" id="PF02867">
    <property type="entry name" value="Ribonuc_red_lgC"/>
    <property type="match status" value="1"/>
</dbReference>
<dbReference type="NCBIfam" id="TIGR02506">
    <property type="entry name" value="NrdE_NrdA"/>
    <property type="match status" value="1"/>
</dbReference>
<keyword evidence="3 7" id="KW-0547">Nucleotide-binding</keyword>
<evidence type="ECO:0000313" key="10">
    <source>
        <dbReference type="EMBL" id="AYV79339.1"/>
    </source>
</evidence>
<dbReference type="PANTHER" id="PTHR11573:SF6">
    <property type="entry name" value="RIBONUCLEOSIDE-DIPHOSPHATE REDUCTASE LARGE SUBUNIT"/>
    <property type="match status" value="1"/>
</dbReference>
<keyword evidence="2" id="KW-0021">Allosteric enzyme</keyword>
<evidence type="ECO:0000256" key="4">
    <source>
        <dbReference type="ARBA" id="ARBA00022840"/>
    </source>
</evidence>
<comment type="similarity">
    <text evidence="1 8">Belongs to the ribonucleoside diphosphate reductase large chain family.</text>
</comment>
<comment type="function">
    <text evidence="8">Provides the precursors necessary for DNA synthesis. Catalyzes the biosynthesis of deoxyribonucleotides from the corresponding ribonucleotides.</text>
</comment>
<dbReference type="GO" id="GO:0009263">
    <property type="term" value="P:deoxyribonucleotide biosynthetic process"/>
    <property type="evidence" value="ECO:0007669"/>
    <property type="project" value="UniProtKB-KW"/>
</dbReference>
<dbReference type="InterPro" id="IPR005144">
    <property type="entry name" value="ATP-cone_dom"/>
</dbReference>
<evidence type="ECO:0000256" key="5">
    <source>
        <dbReference type="ARBA" id="ARBA00023002"/>
    </source>
</evidence>
<dbReference type="GO" id="GO:0005524">
    <property type="term" value="F:ATP binding"/>
    <property type="evidence" value="ECO:0007669"/>
    <property type="project" value="UniProtKB-UniRule"/>
</dbReference>
<keyword evidence="5 8" id="KW-0560">Oxidoreductase</keyword>
<evidence type="ECO:0000256" key="3">
    <source>
        <dbReference type="ARBA" id="ARBA00022741"/>
    </source>
</evidence>
<evidence type="ECO:0000256" key="6">
    <source>
        <dbReference type="ARBA" id="ARBA00023116"/>
    </source>
</evidence>
<comment type="catalytic activity">
    <reaction evidence="8">
        <text>a 2'-deoxyribonucleoside 5'-diphosphate + [thioredoxin]-disulfide + H2O = a ribonucleoside 5'-diphosphate + [thioredoxin]-dithiol</text>
        <dbReference type="Rhea" id="RHEA:23252"/>
        <dbReference type="Rhea" id="RHEA-COMP:10698"/>
        <dbReference type="Rhea" id="RHEA-COMP:10700"/>
        <dbReference type="ChEBI" id="CHEBI:15377"/>
        <dbReference type="ChEBI" id="CHEBI:29950"/>
        <dbReference type="ChEBI" id="CHEBI:50058"/>
        <dbReference type="ChEBI" id="CHEBI:57930"/>
        <dbReference type="ChEBI" id="CHEBI:73316"/>
        <dbReference type="EC" id="1.17.4.1"/>
    </reaction>
</comment>
<dbReference type="SUPFAM" id="SSF51998">
    <property type="entry name" value="PFL-like glycyl radical enzymes"/>
    <property type="match status" value="1"/>
</dbReference>
<dbReference type="PROSITE" id="PS00089">
    <property type="entry name" value="RIBORED_LARGE"/>
    <property type="match status" value="1"/>
</dbReference>
<evidence type="ECO:0000256" key="8">
    <source>
        <dbReference type="RuleBase" id="RU003410"/>
    </source>
</evidence>
<dbReference type="InterPro" id="IPR000788">
    <property type="entry name" value="RNR_lg_C"/>
</dbReference>
<evidence type="ECO:0000256" key="7">
    <source>
        <dbReference type="PROSITE-ProRule" id="PRU00492"/>
    </source>
</evidence>
<dbReference type="GO" id="GO:0004748">
    <property type="term" value="F:ribonucleoside-diphosphate reductase activity, thioredoxin disulfide as acceptor"/>
    <property type="evidence" value="ECO:0007669"/>
    <property type="project" value="UniProtKB-EC"/>
</dbReference>
<keyword evidence="4 7" id="KW-0067">ATP-binding</keyword>
<evidence type="ECO:0000259" key="9">
    <source>
        <dbReference type="PROSITE" id="PS51161"/>
    </source>
</evidence>
<accession>A0A3G5A1G1</accession>
<sequence length="831" mass="94638">MFVNNITMNMEVVKRDGSREPVLFDKITARIKNLCREDELKSIDPTLIAQKAISALYNGITTEELDNVSARICHALILVHPLYTVIGGRICASNLHKKTSESLLAVAMKLYNNVDKHGLHYPLVSKEYYNVIMDIGKQFESLIDYELDFNYDYFGFKTLERSYLLKVNGVIVERPQQLIMRVAVGIHGYDIESVKRTYEYMSQGLFTHATPTLFNAGTPKPQMSSCYLIGTEDSLQGIYKTISDCAQISKWAGGIGVHISNVRAGKSVIRGTNGLSDGIIPMLKVYNETARYVNQGGKRNGSIAAYLEPWHADVMEFLELKKNNGSETERTRDLFLALWIPDLFMKRLIRDFEELKYEANNNIKRAFKDVPDDCKWSLMCPDECPGLPDVYGAKFEEKYMQYEREKRYRRQVRAHEVWDKIMESQIETGVPYIGFKDHVNNKSNQQNIGTIKSSNLCIEIAQFSDHKETAVCNLASIAFNKFVENGVYNFDKLVEVTKQIVRNLNKIIDINYYPTPETKTSNLRHRPMGIGCQGLADVFIMMKLPFESDAARQLNRDIAETVYFAALTASCEIAKVDGPYPSYHENGGCPASHGVLQFDMWKVTPSNRWDWTGLKSNIKLFGLRNSLTTAYMPTASTSNILGNTECFEPITSNIYVKRTLAGKFLMVNRYLVDDLIKLKLWNTKMKDKIMYYGGSIQKIDEIPNNIKELYKTIFEVKQRAVIDHAADRGPFIDQSQSMNIYMDKPDSARLTSMLIYGWQRGLKTGSYYLRSKPATEAVKFGVDIDTSKELDMKDMKEAEELNIKNMKELSGQACPMRKKGVPIEDCEVCSS</sequence>
<evidence type="ECO:0000256" key="2">
    <source>
        <dbReference type="ARBA" id="ARBA00022533"/>
    </source>
</evidence>
<dbReference type="InterPro" id="IPR013509">
    <property type="entry name" value="RNR_lsu_N"/>
</dbReference>
<dbReference type="EMBL" id="MK072141">
    <property type="protein sequence ID" value="AYV79339.1"/>
    <property type="molecule type" value="Genomic_DNA"/>
</dbReference>
<feature type="domain" description="ATP-cone" evidence="9">
    <location>
        <begin position="10"/>
        <end position="101"/>
    </location>
</feature>
<dbReference type="PRINTS" id="PR01183">
    <property type="entry name" value="RIBORDTASEM1"/>
</dbReference>
<name>A0A3G5A1G1_9VIRU</name>
<dbReference type="UniPathway" id="UPA00326"/>
<reference evidence="10" key="1">
    <citation type="submission" date="2018-10" db="EMBL/GenBank/DDBJ databases">
        <title>Hidden diversity of soil giant viruses.</title>
        <authorList>
            <person name="Schulz F."/>
            <person name="Alteio L."/>
            <person name="Goudeau D."/>
            <person name="Ryan E.M."/>
            <person name="Malmstrom R.R."/>
            <person name="Blanchard J."/>
            <person name="Woyke T."/>
        </authorList>
    </citation>
    <scope>NUCLEOTIDE SEQUENCE</scope>
    <source>
        <strain evidence="10">FNV1</strain>
    </source>
</reference>